<accession>A0A0A8ZFT1</accession>
<evidence type="ECO:0000313" key="1">
    <source>
        <dbReference type="EMBL" id="JAD38269.1"/>
    </source>
</evidence>
<dbReference type="EMBL" id="GBRH01259626">
    <property type="protein sequence ID" value="JAD38269.1"/>
    <property type="molecule type" value="Transcribed_RNA"/>
</dbReference>
<reference evidence="1" key="1">
    <citation type="submission" date="2014-09" db="EMBL/GenBank/DDBJ databases">
        <authorList>
            <person name="Magalhaes I.L.F."/>
            <person name="Oliveira U."/>
            <person name="Santos F.R."/>
            <person name="Vidigal T.H.D.A."/>
            <person name="Brescovit A.D."/>
            <person name="Santos A.J."/>
        </authorList>
    </citation>
    <scope>NUCLEOTIDE SEQUENCE</scope>
    <source>
        <tissue evidence="1">Shoot tissue taken approximately 20 cm above the soil surface</tissue>
    </source>
</reference>
<reference evidence="1" key="2">
    <citation type="journal article" date="2015" name="Data Brief">
        <title>Shoot transcriptome of the giant reed, Arundo donax.</title>
        <authorList>
            <person name="Barrero R.A."/>
            <person name="Guerrero F.D."/>
            <person name="Moolhuijzen P."/>
            <person name="Goolsby J.A."/>
            <person name="Tidwell J."/>
            <person name="Bellgard S.E."/>
            <person name="Bellgard M.I."/>
        </authorList>
    </citation>
    <scope>NUCLEOTIDE SEQUENCE</scope>
    <source>
        <tissue evidence="1">Shoot tissue taken approximately 20 cm above the soil surface</tissue>
    </source>
</reference>
<proteinExistence type="predicted"/>
<organism evidence="1">
    <name type="scientific">Arundo donax</name>
    <name type="common">Giant reed</name>
    <name type="synonym">Donax arundinaceus</name>
    <dbReference type="NCBI Taxonomy" id="35708"/>
    <lineage>
        <taxon>Eukaryota</taxon>
        <taxon>Viridiplantae</taxon>
        <taxon>Streptophyta</taxon>
        <taxon>Embryophyta</taxon>
        <taxon>Tracheophyta</taxon>
        <taxon>Spermatophyta</taxon>
        <taxon>Magnoliopsida</taxon>
        <taxon>Liliopsida</taxon>
        <taxon>Poales</taxon>
        <taxon>Poaceae</taxon>
        <taxon>PACMAD clade</taxon>
        <taxon>Arundinoideae</taxon>
        <taxon>Arundineae</taxon>
        <taxon>Arundo</taxon>
    </lineage>
</organism>
<sequence>MYQFLVGISAFRGQGHECSGHGDVGCAALDVGRSGHGDVGCAVLDVGRRESRFEYWNRMAVSVLKCWG</sequence>
<protein>
    <submittedName>
        <fullName evidence="1">Uncharacterized protein</fullName>
    </submittedName>
</protein>
<dbReference type="AlphaFoldDB" id="A0A0A8ZFT1"/>
<name>A0A0A8ZFT1_ARUDO</name>